<feature type="domain" description="Gamma-glutamylcyclotransferase AIG2-like" evidence="1">
    <location>
        <begin position="7"/>
        <end position="130"/>
    </location>
</feature>
<dbReference type="InterPro" id="IPR013024">
    <property type="entry name" value="GGCT-like"/>
</dbReference>
<dbReference type="GO" id="GO:0016740">
    <property type="term" value="F:transferase activity"/>
    <property type="evidence" value="ECO:0007669"/>
    <property type="project" value="UniProtKB-KW"/>
</dbReference>
<keyword evidence="2" id="KW-0808">Transferase</keyword>
<reference evidence="2 3" key="1">
    <citation type="submission" date="2019-08" db="EMBL/GenBank/DDBJ databases">
        <authorList>
            <person name="Peeters C."/>
        </authorList>
    </citation>
    <scope>NUCLEOTIDE SEQUENCE [LARGE SCALE GENOMIC DNA]</scope>
    <source>
        <strain evidence="2 3">LMG 30175</strain>
    </source>
</reference>
<accession>A0A5E4WWG1</accession>
<keyword evidence="3" id="KW-1185">Reference proteome</keyword>
<dbReference type="Pfam" id="PF06094">
    <property type="entry name" value="GGACT"/>
    <property type="match status" value="1"/>
</dbReference>
<sequence length="139" mass="14978">MSGGVYVFVYGTLRTGEANDMMRAAARHGLPAPARVGAAQIAGRLYDFGAYPGLVLSDDGARTCGEIYRIADALVAVLDEIEEVYPGEAGLFVREVHDIEYEGTRYPCIVYPVAAAAVDGLLCIAGGDWVSYRRERDGR</sequence>
<gene>
    <name evidence="2" type="primary">ytfP</name>
    <name evidence="2" type="ORF">PTE30175_03372</name>
</gene>
<evidence type="ECO:0000313" key="2">
    <source>
        <dbReference type="EMBL" id="VVE27315.1"/>
    </source>
</evidence>
<dbReference type="CDD" id="cd06661">
    <property type="entry name" value="GGCT_like"/>
    <property type="match status" value="1"/>
</dbReference>
<dbReference type="EMBL" id="CABPRZ010000014">
    <property type="protein sequence ID" value="VVE27315.1"/>
    <property type="molecule type" value="Genomic_DNA"/>
</dbReference>
<name>A0A5E4WWG1_9BURK</name>
<dbReference type="Gene3D" id="3.10.490.10">
    <property type="entry name" value="Gamma-glutamyl cyclotransferase-like"/>
    <property type="match status" value="1"/>
</dbReference>
<evidence type="ECO:0000259" key="1">
    <source>
        <dbReference type="Pfam" id="PF06094"/>
    </source>
</evidence>
<dbReference type="Proteomes" id="UP000414233">
    <property type="component" value="Unassembled WGS sequence"/>
</dbReference>
<dbReference type="InterPro" id="IPR009288">
    <property type="entry name" value="AIG2-like_dom"/>
</dbReference>
<organism evidence="2 3">
    <name type="scientific">Pandoraea terrae</name>
    <dbReference type="NCBI Taxonomy" id="1537710"/>
    <lineage>
        <taxon>Bacteria</taxon>
        <taxon>Pseudomonadati</taxon>
        <taxon>Pseudomonadota</taxon>
        <taxon>Betaproteobacteria</taxon>
        <taxon>Burkholderiales</taxon>
        <taxon>Burkholderiaceae</taxon>
        <taxon>Pandoraea</taxon>
    </lineage>
</organism>
<dbReference type="RefSeq" id="WP_150698211.1">
    <property type="nucleotide sequence ID" value="NZ_CABPRZ010000014.1"/>
</dbReference>
<dbReference type="OrthoDB" id="8538589at2"/>
<evidence type="ECO:0000313" key="3">
    <source>
        <dbReference type="Proteomes" id="UP000414233"/>
    </source>
</evidence>
<dbReference type="AlphaFoldDB" id="A0A5E4WWG1"/>
<protein>
    <submittedName>
        <fullName evidence="2">Gamma-glutamylcyclotransferase family protein YtfP</fullName>
    </submittedName>
</protein>
<dbReference type="SUPFAM" id="SSF110857">
    <property type="entry name" value="Gamma-glutamyl cyclotransferase-like"/>
    <property type="match status" value="1"/>
</dbReference>
<dbReference type="InterPro" id="IPR036568">
    <property type="entry name" value="GGCT-like_sf"/>
</dbReference>
<proteinExistence type="predicted"/>